<dbReference type="InterPro" id="IPR000212">
    <property type="entry name" value="DNA_helicase_UvrD/REP"/>
</dbReference>
<dbReference type="GO" id="GO:0005829">
    <property type="term" value="C:cytosol"/>
    <property type="evidence" value="ECO:0007669"/>
    <property type="project" value="TreeGrafter"/>
</dbReference>
<dbReference type="InterPro" id="IPR014016">
    <property type="entry name" value="UvrD-like_ATP-bd"/>
</dbReference>
<dbReference type="InterPro" id="IPR013986">
    <property type="entry name" value="DExx_box_DNA_helicase_dom_sf"/>
</dbReference>
<evidence type="ECO:0000256" key="10">
    <source>
        <dbReference type="ARBA" id="ARBA00048988"/>
    </source>
</evidence>
<keyword evidence="2" id="KW-0547">Nucleotide-binding</keyword>
<comment type="catalytic activity">
    <reaction evidence="8">
        <text>Couples ATP hydrolysis with the unwinding of duplex DNA by translocating in the 3'-5' direction.</text>
        <dbReference type="EC" id="5.6.2.4"/>
    </reaction>
</comment>
<evidence type="ECO:0000256" key="11">
    <source>
        <dbReference type="SAM" id="MobiDB-lite"/>
    </source>
</evidence>
<proteinExistence type="inferred from homology"/>
<keyword evidence="5" id="KW-0067">ATP-binding</keyword>
<dbReference type="Gene3D" id="3.40.50.300">
    <property type="entry name" value="P-loop containing nucleotide triphosphate hydrolases"/>
    <property type="match status" value="2"/>
</dbReference>
<dbReference type="PANTHER" id="PTHR11070">
    <property type="entry name" value="UVRD / RECB / PCRA DNA HELICASE FAMILY MEMBER"/>
    <property type="match status" value="1"/>
</dbReference>
<evidence type="ECO:0000313" key="14">
    <source>
        <dbReference type="EMBL" id="VAW03219.1"/>
    </source>
</evidence>
<dbReference type="EC" id="5.6.2.4" evidence="9"/>
<dbReference type="SUPFAM" id="SSF52540">
    <property type="entry name" value="P-loop containing nucleoside triphosphate hydrolases"/>
    <property type="match status" value="1"/>
</dbReference>
<evidence type="ECO:0000256" key="7">
    <source>
        <dbReference type="ARBA" id="ARBA00023235"/>
    </source>
</evidence>
<dbReference type="PANTHER" id="PTHR11070:SF2">
    <property type="entry name" value="ATP-DEPENDENT DNA HELICASE SRS2"/>
    <property type="match status" value="1"/>
</dbReference>
<feature type="non-terminal residue" evidence="14">
    <location>
        <position position="1"/>
    </location>
</feature>
<evidence type="ECO:0000256" key="5">
    <source>
        <dbReference type="ARBA" id="ARBA00022840"/>
    </source>
</evidence>
<dbReference type="Gene3D" id="1.10.10.160">
    <property type="match status" value="1"/>
</dbReference>
<dbReference type="InterPro" id="IPR014017">
    <property type="entry name" value="DNA_helicase_UvrD-like_C"/>
</dbReference>
<evidence type="ECO:0000256" key="9">
    <source>
        <dbReference type="ARBA" id="ARBA00034808"/>
    </source>
</evidence>
<evidence type="ECO:0000256" key="2">
    <source>
        <dbReference type="ARBA" id="ARBA00022741"/>
    </source>
</evidence>
<dbReference type="GO" id="GO:0016887">
    <property type="term" value="F:ATP hydrolysis activity"/>
    <property type="evidence" value="ECO:0007669"/>
    <property type="project" value="RHEA"/>
</dbReference>
<dbReference type="GO" id="GO:0005524">
    <property type="term" value="F:ATP binding"/>
    <property type="evidence" value="ECO:0007669"/>
    <property type="project" value="UniProtKB-KW"/>
</dbReference>
<protein>
    <recommendedName>
        <fullName evidence="9">DNA 3'-5' helicase</fullName>
        <ecNumber evidence="9">5.6.2.4</ecNumber>
    </recommendedName>
</protein>
<organism evidence="14">
    <name type="scientific">hydrothermal vent metagenome</name>
    <dbReference type="NCBI Taxonomy" id="652676"/>
    <lineage>
        <taxon>unclassified sequences</taxon>
        <taxon>metagenomes</taxon>
        <taxon>ecological metagenomes</taxon>
    </lineage>
</organism>
<dbReference type="CDD" id="cd18807">
    <property type="entry name" value="SF1_C_UvrD"/>
    <property type="match status" value="1"/>
</dbReference>
<evidence type="ECO:0000256" key="8">
    <source>
        <dbReference type="ARBA" id="ARBA00034617"/>
    </source>
</evidence>
<dbReference type="AlphaFoldDB" id="A0A3B0SRR4"/>
<evidence type="ECO:0000256" key="6">
    <source>
        <dbReference type="ARBA" id="ARBA00023125"/>
    </source>
</evidence>
<evidence type="ECO:0000256" key="3">
    <source>
        <dbReference type="ARBA" id="ARBA00022801"/>
    </source>
</evidence>
<feature type="domain" description="UvrD-like helicase C-terminal" evidence="13">
    <location>
        <begin position="289"/>
        <end position="565"/>
    </location>
</feature>
<dbReference type="Pfam" id="PF00580">
    <property type="entry name" value="UvrD-helicase"/>
    <property type="match status" value="1"/>
</dbReference>
<dbReference type="GO" id="GO:0000725">
    <property type="term" value="P:recombinational repair"/>
    <property type="evidence" value="ECO:0007669"/>
    <property type="project" value="TreeGrafter"/>
</dbReference>
<comment type="catalytic activity">
    <reaction evidence="10">
        <text>ATP + H2O = ADP + phosphate + H(+)</text>
        <dbReference type="Rhea" id="RHEA:13065"/>
        <dbReference type="ChEBI" id="CHEBI:15377"/>
        <dbReference type="ChEBI" id="CHEBI:15378"/>
        <dbReference type="ChEBI" id="CHEBI:30616"/>
        <dbReference type="ChEBI" id="CHEBI:43474"/>
        <dbReference type="ChEBI" id="CHEBI:456216"/>
        <dbReference type="EC" id="5.6.2.4"/>
    </reaction>
</comment>
<feature type="domain" description="UvrD-like helicase ATP-binding" evidence="12">
    <location>
        <begin position="12"/>
        <end position="288"/>
    </location>
</feature>
<keyword evidence="4 14" id="KW-0347">Helicase</keyword>
<reference evidence="14" key="1">
    <citation type="submission" date="2018-06" db="EMBL/GenBank/DDBJ databases">
        <authorList>
            <person name="Zhirakovskaya E."/>
        </authorList>
    </citation>
    <scope>NUCLEOTIDE SEQUENCE</scope>
</reference>
<dbReference type="GO" id="GO:0043138">
    <property type="term" value="F:3'-5' DNA helicase activity"/>
    <property type="evidence" value="ECO:0007669"/>
    <property type="project" value="UniProtKB-EC"/>
</dbReference>
<dbReference type="Pfam" id="PF13361">
    <property type="entry name" value="UvrD_C"/>
    <property type="match status" value="1"/>
</dbReference>
<dbReference type="EMBL" id="UOEF01000366">
    <property type="protein sequence ID" value="VAW03219.1"/>
    <property type="molecule type" value="Genomic_DNA"/>
</dbReference>
<gene>
    <name evidence="14" type="ORF">MNBD_ALPHA04-1941</name>
</gene>
<keyword evidence="7" id="KW-0413">Isomerase</keyword>
<evidence type="ECO:0000256" key="4">
    <source>
        <dbReference type="ARBA" id="ARBA00022806"/>
    </source>
</evidence>
<keyword evidence="3 14" id="KW-0378">Hydrolase</keyword>
<dbReference type="Gene3D" id="1.10.486.10">
    <property type="entry name" value="PCRA, domain 4"/>
    <property type="match status" value="1"/>
</dbReference>
<dbReference type="GO" id="GO:0033202">
    <property type="term" value="C:DNA helicase complex"/>
    <property type="evidence" value="ECO:0007669"/>
    <property type="project" value="TreeGrafter"/>
</dbReference>
<sequence>YSGNDAVMATLDNLNPAQLEAVKNINGPMLVVAGPGSGKTRVITHRIAYMLENGVKPWNILAMTFTNKAAAEMRARIERLHPARDLQVSTFHSFGAMLMRREALSLGFQRDFSIYDTDDRNSLIRRIMKELKIDAAFVTARSAGNQISDAKNRDIRPDEFSVGAFDPRTKAVAEIYARYQVGLVEAQAMDFDDLLTNPLKLFREHPDVLERYQKKYTHIMIDEYQDTNAIQYRMATLLAAENKNLCVTGDPDQSIYSWRGADIKNILNFEKDFPQSRTVVLGQNYRSTGNIVAAADALVKHNVNRKHKDLSTGNEAGMLVNVLKAHDQNHEARLIAAGIYDLVNNEGIEFEDVAVFYRTNAQSRALEMGLRDRSVPYQLVGTVGFYQRQEIKDVLAYVKLLLNPRDAVAFGRALIRPARGVGEGSINKLVAAAAERNLSLLEVAKDPKAYGVKRVQKKALAALADFAKMYDELLASDLFPIEDVVKKVIERSGYVKMLKSDNDPRAEDRLDNINELVSDAKIKEQEDPSIDLSMWLERVALVSDTDSLDQGDKCVRLMTLHSAKGLEFPAVFLTGMEENVLPHSRTLQDADGDIEEERRLAYVGITRAEKFLTLSLARHREAFGRSQRNAPSRFLSEIPPDLTKVDDQSNTGSAFGESDFREWFTGAKPVTRTDDDDDPFDFGDSEDVKVEDGPADHLAGESSPEPSVNPSDPINLVVGDRVKHGVFGVGKVMELTKKARVRVHFQGWGEKTLALEFAQLEKL</sequence>
<evidence type="ECO:0000259" key="13">
    <source>
        <dbReference type="PROSITE" id="PS51217"/>
    </source>
</evidence>
<comment type="similarity">
    <text evidence="1">Belongs to the helicase family. UvrD subfamily.</text>
</comment>
<dbReference type="PROSITE" id="PS51217">
    <property type="entry name" value="UVRD_HELICASE_CTER"/>
    <property type="match status" value="1"/>
</dbReference>
<name>A0A3B0SRR4_9ZZZZ</name>
<accession>A0A3B0SRR4</accession>
<keyword evidence="6" id="KW-0238">DNA-binding</keyword>
<feature type="compositionally biased region" description="Basic and acidic residues" evidence="11">
    <location>
        <begin position="686"/>
        <end position="699"/>
    </location>
</feature>
<feature type="region of interest" description="Disordered" evidence="11">
    <location>
        <begin position="628"/>
        <end position="713"/>
    </location>
</feature>
<evidence type="ECO:0000256" key="1">
    <source>
        <dbReference type="ARBA" id="ARBA00009922"/>
    </source>
</evidence>
<evidence type="ECO:0000259" key="12">
    <source>
        <dbReference type="PROSITE" id="PS51198"/>
    </source>
</evidence>
<dbReference type="InterPro" id="IPR027417">
    <property type="entry name" value="P-loop_NTPase"/>
</dbReference>
<dbReference type="CDD" id="cd17932">
    <property type="entry name" value="DEXQc_UvrD"/>
    <property type="match status" value="1"/>
</dbReference>
<dbReference type="GO" id="GO:0003677">
    <property type="term" value="F:DNA binding"/>
    <property type="evidence" value="ECO:0007669"/>
    <property type="project" value="UniProtKB-KW"/>
</dbReference>
<feature type="compositionally biased region" description="Acidic residues" evidence="11">
    <location>
        <begin position="674"/>
        <end position="685"/>
    </location>
</feature>
<dbReference type="PROSITE" id="PS51198">
    <property type="entry name" value="UVRD_HELICASE_ATP_BIND"/>
    <property type="match status" value="1"/>
</dbReference>